<name>A0A1G4JAT8_9SACH</name>
<evidence type="ECO:0000259" key="2">
    <source>
        <dbReference type="PROSITE" id="PS50069"/>
    </source>
</evidence>
<dbReference type="STRING" id="1266660.A0A1G4JAT8"/>
<reference evidence="4" key="1">
    <citation type="submission" date="2016-03" db="EMBL/GenBank/DDBJ databases">
        <authorList>
            <person name="Devillers H."/>
        </authorList>
    </citation>
    <scope>NUCLEOTIDE SEQUENCE [LARGE SCALE GENOMIC DNA]</scope>
</reference>
<dbReference type="InterPro" id="IPR045093">
    <property type="entry name" value="Cullin"/>
</dbReference>
<dbReference type="Pfam" id="PF26557">
    <property type="entry name" value="Cullin_AB"/>
    <property type="match status" value="1"/>
</dbReference>
<accession>A0A1G4JAT8</accession>
<evidence type="ECO:0000256" key="1">
    <source>
        <dbReference type="PROSITE-ProRule" id="PRU00330"/>
    </source>
</evidence>
<dbReference type="PROSITE" id="PS50069">
    <property type="entry name" value="CULLIN_2"/>
    <property type="match status" value="1"/>
</dbReference>
<feature type="domain" description="Cullin family profile" evidence="2">
    <location>
        <begin position="403"/>
        <end position="654"/>
    </location>
</feature>
<dbReference type="GO" id="GO:0006511">
    <property type="term" value="P:ubiquitin-dependent protein catabolic process"/>
    <property type="evidence" value="ECO:0007669"/>
    <property type="project" value="InterPro"/>
</dbReference>
<gene>
    <name evidence="3" type="ORF">LADA_0E01024G</name>
</gene>
<comment type="similarity">
    <text evidence="1">Belongs to the cullin family.</text>
</comment>
<dbReference type="InterPro" id="IPR059120">
    <property type="entry name" value="Cullin-like_AB"/>
</dbReference>
<dbReference type="EMBL" id="LT598455">
    <property type="protein sequence ID" value="SCU86921.1"/>
    <property type="molecule type" value="Genomic_DNA"/>
</dbReference>
<proteinExistence type="inferred from homology"/>
<dbReference type="InterPro" id="IPR016158">
    <property type="entry name" value="Cullin_homology"/>
</dbReference>
<dbReference type="GO" id="GO:0031625">
    <property type="term" value="F:ubiquitin protein ligase binding"/>
    <property type="evidence" value="ECO:0007669"/>
    <property type="project" value="InterPro"/>
</dbReference>
<evidence type="ECO:0000313" key="3">
    <source>
        <dbReference type="EMBL" id="SCU86921.1"/>
    </source>
</evidence>
<dbReference type="PANTHER" id="PTHR11932">
    <property type="entry name" value="CULLIN"/>
    <property type="match status" value="1"/>
</dbReference>
<dbReference type="SUPFAM" id="SSF75632">
    <property type="entry name" value="Cullin homology domain"/>
    <property type="match status" value="1"/>
</dbReference>
<sequence>MLTGSKGIVEFASISSSLEKALEQLLAKSAKDWQGPNDELLSTADRCFYYELIKELTQAKVHIRSTATHEESIHDVSRKKAKLYRLLSQEELVNKIWNIIANRIDQCADEAISHFIEELALETHFEAGFVRLWPACYLGSFEYKKRAMAEAFNCLTESFPVVLAGAPGVSDVCEFADYRLIEAGIAVIGDRLHWTITELFRCLRRLLCENSDEIMSDKHRDHFECLKTFLRIMQKCPLVLPREQRALLKKLYFDDLRATLLLSEIPVDYEYLSKVKSIIIREKQVTSCCMSDYDVLEVKRLIVDRYILGASHLGNIVATYALTTGYEHEFSLLKLAHKSADKSQDLYSSLSSEALAQFRASFQKTRDLDKILDYCGSLYALNDLQCEEMVKNTLRTIFDGELRVLEPLLKTVDLMIKRSYRLIMEKKLGAIEEIEAKKNKVKTIWRILRAFDLVEPFLKLFYEKSLFRRILLMGQDYLKHMDHSFNLEKVVLDELELYGTPGNSLPELSRLRRDLEQSKSLQQEFCEKSTSLVEFVPLVFERKNVPMNFLETPNPDVKLPPTLQLLWNRFQSFYQKSDNKSILKPLILQNALHHLEVQTFFKLPDGSPLVLEVTLLQASLLEIFNSKEEVNLDLLISTLDVTANQAKLTIQSFRDVDLLKETEGTFYINNDFKPDVRKLKNGRLRIVHRMAHRSISDQTFRMVSKQEDTTWLRDLLRAKIVGLLKQNKEGITFDALRRSVEKKTPASVGENLGQLYQNVRNTLIYGMGCTTTSSNQQKKYIYLCYLVSHEHY</sequence>
<dbReference type="Proteomes" id="UP000190274">
    <property type="component" value="Chromosome E"/>
</dbReference>
<keyword evidence="4" id="KW-1185">Reference proteome</keyword>
<evidence type="ECO:0000313" key="4">
    <source>
        <dbReference type="Proteomes" id="UP000190274"/>
    </source>
</evidence>
<protein>
    <submittedName>
        <fullName evidence="3">LADA_0E01024g1_1</fullName>
    </submittedName>
</protein>
<organism evidence="3 4">
    <name type="scientific">Lachancea dasiensis</name>
    <dbReference type="NCBI Taxonomy" id="1072105"/>
    <lineage>
        <taxon>Eukaryota</taxon>
        <taxon>Fungi</taxon>
        <taxon>Dikarya</taxon>
        <taxon>Ascomycota</taxon>
        <taxon>Saccharomycotina</taxon>
        <taxon>Saccharomycetes</taxon>
        <taxon>Saccharomycetales</taxon>
        <taxon>Saccharomycetaceae</taxon>
        <taxon>Lachancea</taxon>
    </lineage>
</organism>
<dbReference type="OrthoDB" id="27073at2759"/>
<dbReference type="AlphaFoldDB" id="A0A1G4JAT8"/>
<dbReference type="Gene3D" id="3.30.230.130">
    <property type="entry name" value="Cullin, Chain C, Domain 2"/>
    <property type="match status" value="1"/>
</dbReference>
<dbReference type="InterPro" id="IPR036317">
    <property type="entry name" value="Cullin_homology_sf"/>
</dbReference>